<keyword evidence="4" id="KW-1185">Reference proteome</keyword>
<dbReference type="EMBL" id="CP013355">
    <property type="protein sequence ID" value="AMC10313.1"/>
    <property type="molecule type" value="Genomic_DNA"/>
</dbReference>
<dbReference type="KEGG" id="lut:Lupro_03160"/>
<protein>
    <recommendedName>
        <fullName evidence="2">Secretion system C-terminal sorting domain-containing protein</fullName>
    </recommendedName>
</protein>
<sequence length="502" mass="57184">MKEENLLNHFFIRRKKQLFIFVILFFISKIAVAQFPINTSYQTIPTGSPPALPPLLDTVIDNTVPDPITITRITEYNVNWDWYPIHDYSKIQPWNADASIYKFSSVVIYDANTHQMIRTLPNNLYPSYWSNTNADIMYSFREDGEIKTYSISNNSFQTLCQLQGYEVVKLGPGEGNIDNNDHYVALVGKNGINLDVIVFNLQTNQIVNTETFTGAWGNGNNVPDYIDWISVSQSGNYVGIMWNHNTTSINNPFNGHYGVEIYSTSNMQFLRRIADYGNHGDFGYAVDGDEVFVQFWGPTGSLNMYYLNRMERIELSNHSDFTGEGHVSCRNLNRPGWAYVSQDEEVHSGQLIAIKLDNSGLVEHFGHHYSSSRTYNKSPMPVPSPNGDKLMFKSDFGNVANTLEVFSFEAKKANSLAINDFKNMNLIVSPNPANNRVYIENNELITEIRIYNTIGQQLQTILNVNSNKIEVYIQNLIEGIYFIKIIDAKNKITVKKIVKSIK</sequence>
<name>A0A0X8G636_9FLAO</name>
<keyword evidence="1" id="KW-0732">Signal</keyword>
<evidence type="ECO:0000259" key="2">
    <source>
        <dbReference type="Pfam" id="PF18962"/>
    </source>
</evidence>
<accession>A0A0X8G636</accession>
<dbReference type="SUPFAM" id="SSF82171">
    <property type="entry name" value="DPP6 N-terminal domain-like"/>
    <property type="match status" value="1"/>
</dbReference>
<dbReference type="RefSeq" id="WP_068206196.1">
    <property type="nucleotide sequence ID" value="NZ_CP013355.1"/>
</dbReference>
<evidence type="ECO:0000313" key="3">
    <source>
        <dbReference type="EMBL" id="AMC10313.1"/>
    </source>
</evidence>
<dbReference type="AlphaFoldDB" id="A0A0X8G636"/>
<evidence type="ECO:0000256" key="1">
    <source>
        <dbReference type="ARBA" id="ARBA00022729"/>
    </source>
</evidence>
<proteinExistence type="predicted"/>
<reference evidence="3 4" key="2">
    <citation type="journal article" date="2016" name="Int. J. Syst. Evol. Microbiol.">
        <title>Lutibacter profundi sp. nov., isolated from a deep-sea hydrothermal system on the Arctic Mid-Ocean Ridge and emended description of the genus Lutibacter.</title>
        <authorList>
            <person name="Le Moine Bauer S."/>
            <person name="Roalkvam I."/>
            <person name="Steen I.H."/>
            <person name="Dahle H."/>
        </authorList>
    </citation>
    <scope>NUCLEOTIDE SEQUENCE [LARGE SCALE GENOMIC DNA]</scope>
    <source>
        <strain evidence="3 4">LP1</strain>
    </source>
</reference>
<dbReference type="OrthoDB" id="9765926at2"/>
<reference evidence="4" key="1">
    <citation type="submission" date="2015-12" db="EMBL/GenBank/DDBJ databases">
        <title>Complete genome sequence of Lutibacter profundus strain LP1.</title>
        <authorList>
            <person name="Wissuwa J."/>
            <person name="Le Moine Bauer S."/>
            <person name="Stokke R."/>
            <person name="Dahle H."/>
            <person name="Steen I.H."/>
        </authorList>
    </citation>
    <scope>NUCLEOTIDE SEQUENCE [LARGE SCALE GENOMIC DNA]</scope>
    <source>
        <strain evidence="4">LP1</strain>
    </source>
</reference>
<dbReference type="Proteomes" id="UP000059672">
    <property type="component" value="Chromosome"/>
</dbReference>
<evidence type="ECO:0000313" key="4">
    <source>
        <dbReference type="Proteomes" id="UP000059672"/>
    </source>
</evidence>
<dbReference type="Pfam" id="PF18962">
    <property type="entry name" value="Por_Secre_tail"/>
    <property type="match status" value="1"/>
</dbReference>
<organism evidence="3 4">
    <name type="scientific">Lutibacter profundi</name>
    <dbReference type="NCBI Taxonomy" id="1622118"/>
    <lineage>
        <taxon>Bacteria</taxon>
        <taxon>Pseudomonadati</taxon>
        <taxon>Bacteroidota</taxon>
        <taxon>Flavobacteriia</taxon>
        <taxon>Flavobacteriales</taxon>
        <taxon>Flavobacteriaceae</taxon>
        <taxon>Lutibacter</taxon>
    </lineage>
</organism>
<gene>
    <name evidence="3" type="ORF">Lupro_03160</name>
</gene>
<dbReference type="NCBIfam" id="TIGR04183">
    <property type="entry name" value="Por_Secre_tail"/>
    <property type="match status" value="1"/>
</dbReference>
<dbReference type="InterPro" id="IPR026444">
    <property type="entry name" value="Secre_tail"/>
</dbReference>
<dbReference type="STRING" id="1622118.Lupro_03160"/>
<feature type="domain" description="Secretion system C-terminal sorting" evidence="2">
    <location>
        <begin position="429"/>
        <end position="498"/>
    </location>
</feature>